<dbReference type="InterPro" id="IPR037233">
    <property type="entry name" value="CcmK-like_sf"/>
</dbReference>
<reference evidence="5 6" key="1">
    <citation type="submission" date="2016-11" db="EMBL/GenBank/DDBJ databases">
        <authorList>
            <person name="Jaros S."/>
            <person name="Januszkiewicz K."/>
            <person name="Wedrychowicz H."/>
        </authorList>
    </citation>
    <scope>NUCLEOTIDE SEQUENCE [LARGE SCALE GENOMIC DNA]</scope>
    <source>
        <strain evidence="5 6">DSM 8605</strain>
    </source>
</reference>
<keyword evidence="2" id="KW-1283">Bacterial microcompartment</keyword>
<dbReference type="Proteomes" id="UP000184447">
    <property type="component" value="Unassembled WGS sequence"/>
</dbReference>
<comment type="similarity">
    <text evidence="3">Belongs to the bacterial microcompartments protein family.</text>
</comment>
<proteinExistence type="inferred from homology"/>
<dbReference type="EMBL" id="FQXM01000005">
    <property type="protein sequence ID" value="SHH43113.1"/>
    <property type="molecule type" value="Genomic_DNA"/>
</dbReference>
<dbReference type="SUPFAM" id="SSF143414">
    <property type="entry name" value="CcmK-like"/>
    <property type="match status" value="1"/>
</dbReference>
<dbReference type="CDD" id="cd07045">
    <property type="entry name" value="BMC_CcmK_like"/>
    <property type="match status" value="1"/>
</dbReference>
<dbReference type="InterPro" id="IPR044872">
    <property type="entry name" value="CcmK/CsoS1_BMC"/>
</dbReference>
<dbReference type="PANTHER" id="PTHR33941">
    <property type="entry name" value="PROPANEDIOL UTILIZATION PROTEIN PDUA"/>
    <property type="match status" value="1"/>
</dbReference>
<dbReference type="OrthoDB" id="9812608at2"/>
<dbReference type="RefSeq" id="WP_073337422.1">
    <property type="nucleotide sequence ID" value="NZ_FQXM01000005.1"/>
</dbReference>
<evidence type="ECO:0000256" key="2">
    <source>
        <dbReference type="ARBA" id="ARBA00024446"/>
    </source>
</evidence>
<organism evidence="5 6">
    <name type="scientific">Clostridium grantii DSM 8605</name>
    <dbReference type="NCBI Taxonomy" id="1121316"/>
    <lineage>
        <taxon>Bacteria</taxon>
        <taxon>Bacillati</taxon>
        <taxon>Bacillota</taxon>
        <taxon>Clostridia</taxon>
        <taxon>Eubacteriales</taxon>
        <taxon>Clostridiaceae</taxon>
        <taxon>Clostridium</taxon>
    </lineage>
</organism>
<accession>A0A1M5SY62</accession>
<evidence type="ECO:0000256" key="3">
    <source>
        <dbReference type="PROSITE-ProRule" id="PRU01278"/>
    </source>
</evidence>
<comment type="subcellular location">
    <subcellularLocation>
        <location evidence="1">Bacterial microcompartment</location>
    </subcellularLocation>
</comment>
<dbReference type="InterPro" id="IPR050575">
    <property type="entry name" value="BMC_shell"/>
</dbReference>
<dbReference type="GO" id="GO:0031469">
    <property type="term" value="C:bacterial microcompartment"/>
    <property type="evidence" value="ECO:0007669"/>
    <property type="project" value="UniProtKB-SubCell"/>
</dbReference>
<evidence type="ECO:0000313" key="5">
    <source>
        <dbReference type="EMBL" id="SHH43113.1"/>
    </source>
</evidence>
<evidence type="ECO:0000259" key="4">
    <source>
        <dbReference type="PROSITE" id="PS51930"/>
    </source>
</evidence>
<keyword evidence="6" id="KW-1185">Reference proteome</keyword>
<dbReference type="PANTHER" id="PTHR33941:SF11">
    <property type="entry name" value="BACTERIAL MICROCOMPARTMENT SHELL PROTEIN PDUJ"/>
    <property type="match status" value="1"/>
</dbReference>
<gene>
    <name evidence="5" type="ORF">SAMN02745207_01088</name>
</gene>
<evidence type="ECO:0000256" key="1">
    <source>
        <dbReference type="ARBA" id="ARBA00024322"/>
    </source>
</evidence>
<feature type="domain" description="BMC" evidence="4">
    <location>
        <begin position="4"/>
        <end position="97"/>
    </location>
</feature>
<protein>
    <submittedName>
        <fullName evidence="5">BMC domain-containing protein</fullName>
    </submittedName>
</protein>
<dbReference type="PROSITE" id="PS51930">
    <property type="entry name" value="BMC_2"/>
    <property type="match status" value="1"/>
</dbReference>
<sequence>MAHAIGFIEVFGMTTALVAADAGCKAANVTIEALDKNKPGNADSLPVPLLICVKFRGSVVDVEMAIEAAKRAANTVSGFVIAHIIPNCALDTEKLTKLNCFE</sequence>
<dbReference type="InterPro" id="IPR000249">
    <property type="entry name" value="BMC_dom"/>
</dbReference>
<evidence type="ECO:0000313" key="6">
    <source>
        <dbReference type="Proteomes" id="UP000184447"/>
    </source>
</evidence>
<dbReference type="AlphaFoldDB" id="A0A1M5SY62"/>
<dbReference type="SMART" id="SM00877">
    <property type="entry name" value="BMC"/>
    <property type="match status" value="1"/>
</dbReference>
<dbReference type="Gene3D" id="3.30.70.1710">
    <property type="match status" value="1"/>
</dbReference>
<dbReference type="Pfam" id="PF00936">
    <property type="entry name" value="BMC"/>
    <property type="match status" value="1"/>
</dbReference>
<name>A0A1M5SY62_9CLOT</name>
<dbReference type="STRING" id="1121316.SAMN02745207_01088"/>